<dbReference type="Proteomes" id="UP000267027">
    <property type="component" value="Unassembled WGS sequence"/>
</dbReference>
<dbReference type="SMART" id="SM00443">
    <property type="entry name" value="G_patch"/>
    <property type="match status" value="1"/>
</dbReference>
<dbReference type="SMART" id="SM01173">
    <property type="entry name" value="DUF4187"/>
    <property type="match status" value="1"/>
</dbReference>
<dbReference type="OrthoDB" id="786951at2759"/>
<keyword evidence="7" id="KW-1185">Reference proteome</keyword>
<evidence type="ECO:0000256" key="1">
    <source>
        <dbReference type="ARBA" id="ARBA00007140"/>
    </source>
</evidence>
<dbReference type="InterPro" id="IPR039249">
    <property type="entry name" value="GPATCH11"/>
</dbReference>
<dbReference type="PANTHER" id="PTHR21032">
    <property type="entry name" value="G PATCH DOMAIN-CONTAINING PROTEIN 11"/>
    <property type="match status" value="1"/>
</dbReference>
<sequence>MTMCDDQDDYMSDSYLCMTQDVKPGITSNPSQRRLLKIESHRMQCKQNRKIPPKLHELGRLISSTVLWMSILLSNDAKILEKAVRDEGLNKPVPETSKGFALIAKMGYKPGMSLGKKRDGTTCSVYIYNRCTILLNERSGITEPIGLEVKACRSGLGHENEREKQAKLAIMQQMERMKRRAEHHVELIDDYRKRKRGLSNRKGLICDILTSRKICVELDLRFYYVNGKEAPEEERYDELSDETLRERLNEITFYLRTTYHYCIWCGCQFKDYDELIMDCPGGDREAHDSIDEG</sequence>
<proteinExistence type="inferred from homology"/>
<dbReference type="Pfam" id="PF01585">
    <property type="entry name" value="G-patch"/>
    <property type="match status" value="1"/>
</dbReference>
<dbReference type="AlphaFoldDB" id="A0A0R3PQJ0"/>
<evidence type="ECO:0000313" key="6">
    <source>
        <dbReference type="EMBL" id="VDM59211.1"/>
    </source>
</evidence>
<dbReference type="OMA" id="DYMNMVI"/>
<keyword evidence="4" id="KW-0175">Coiled coil</keyword>
<feature type="coiled-coil region" evidence="4">
    <location>
        <begin position="160"/>
        <end position="194"/>
    </location>
</feature>
<comment type="similarity">
    <text evidence="1">Belongs to the GPATCH11 family.</text>
</comment>
<dbReference type="Pfam" id="PF13821">
    <property type="entry name" value="DUF4187"/>
    <property type="match status" value="1"/>
</dbReference>
<dbReference type="WBParaSite" id="ACOC_0000762501-mRNA-1">
    <property type="protein sequence ID" value="ACOC_0000762501-mRNA-1"/>
    <property type="gene ID" value="ACOC_0000762501"/>
</dbReference>
<organism evidence="8">
    <name type="scientific">Angiostrongylus costaricensis</name>
    <name type="common">Nematode worm</name>
    <dbReference type="NCBI Taxonomy" id="334426"/>
    <lineage>
        <taxon>Eukaryota</taxon>
        <taxon>Metazoa</taxon>
        <taxon>Ecdysozoa</taxon>
        <taxon>Nematoda</taxon>
        <taxon>Chromadorea</taxon>
        <taxon>Rhabditida</taxon>
        <taxon>Rhabditina</taxon>
        <taxon>Rhabditomorpha</taxon>
        <taxon>Strongyloidea</taxon>
        <taxon>Metastrongylidae</taxon>
        <taxon>Angiostrongylus</taxon>
    </lineage>
</organism>
<name>A0A0R3PQJ0_ANGCS</name>
<dbReference type="EMBL" id="UYYA01004059">
    <property type="protein sequence ID" value="VDM59211.1"/>
    <property type="molecule type" value="Genomic_DNA"/>
</dbReference>
<dbReference type="InterPro" id="IPR000467">
    <property type="entry name" value="G_patch_dom"/>
</dbReference>
<reference evidence="6 7" key="2">
    <citation type="submission" date="2018-11" db="EMBL/GenBank/DDBJ databases">
        <authorList>
            <consortium name="Pathogen Informatics"/>
        </authorList>
    </citation>
    <scope>NUCLEOTIDE SEQUENCE [LARGE SCALE GENOMIC DNA]</scope>
    <source>
        <strain evidence="6 7">Costa Rica</strain>
    </source>
</reference>
<evidence type="ECO:0000256" key="3">
    <source>
        <dbReference type="ARBA" id="ARBA00030688"/>
    </source>
</evidence>
<protein>
    <recommendedName>
        <fullName evidence="2">G patch domain-containing protein 11</fullName>
    </recommendedName>
    <alternativeName>
        <fullName evidence="3">Coiled-coil domain-containing protein 75</fullName>
    </alternativeName>
</protein>
<dbReference type="GO" id="GO:0003676">
    <property type="term" value="F:nucleic acid binding"/>
    <property type="evidence" value="ECO:0007669"/>
    <property type="project" value="InterPro"/>
</dbReference>
<feature type="domain" description="G-patch" evidence="5">
    <location>
        <begin position="95"/>
        <end position="161"/>
    </location>
</feature>
<accession>A0A0R3PQJ0</accession>
<dbReference type="PROSITE" id="PS50174">
    <property type="entry name" value="G_PATCH"/>
    <property type="match status" value="1"/>
</dbReference>
<evidence type="ECO:0000313" key="7">
    <source>
        <dbReference type="Proteomes" id="UP000267027"/>
    </source>
</evidence>
<dbReference type="InterPro" id="IPR025239">
    <property type="entry name" value="DUF4187"/>
</dbReference>
<evidence type="ECO:0000259" key="5">
    <source>
        <dbReference type="PROSITE" id="PS50174"/>
    </source>
</evidence>
<reference evidence="8" key="1">
    <citation type="submission" date="2016-04" db="UniProtKB">
        <authorList>
            <consortium name="WormBaseParasite"/>
        </authorList>
    </citation>
    <scope>IDENTIFICATION</scope>
</reference>
<dbReference type="STRING" id="334426.A0A0R3PQJ0"/>
<dbReference type="GO" id="GO:0000776">
    <property type="term" value="C:kinetochore"/>
    <property type="evidence" value="ECO:0007669"/>
    <property type="project" value="TreeGrafter"/>
</dbReference>
<evidence type="ECO:0000256" key="2">
    <source>
        <dbReference type="ARBA" id="ARBA00021978"/>
    </source>
</evidence>
<evidence type="ECO:0000256" key="4">
    <source>
        <dbReference type="SAM" id="Coils"/>
    </source>
</evidence>
<dbReference type="PANTHER" id="PTHR21032:SF0">
    <property type="entry name" value="G PATCH DOMAIN-CONTAINING PROTEIN 11"/>
    <property type="match status" value="1"/>
</dbReference>
<evidence type="ECO:0000313" key="8">
    <source>
        <dbReference type="WBParaSite" id="ACOC_0000762501-mRNA-1"/>
    </source>
</evidence>
<gene>
    <name evidence="6" type="ORF">ACOC_LOCUS7626</name>
</gene>